<dbReference type="GeneID" id="24124704"/>
<dbReference type="InterPro" id="IPR027007">
    <property type="entry name" value="C2_DOCK-type_domain"/>
</dbReference>
<evidence type="ECO:0000259" key="3">
    <source>
        <dbReference type="PROSITE" id="PS51650"/>
    </source>
</evidence>
<dbReference type="InterPro" id="IPR043162">
    <property type="entry name" value="DOCK_C_lobe_C"/>
</dbReference>
<reference evidence="5 6" key="1">
    <citation type="journal article" date="2013" name="PLoS Genet.">
        <title>Distinctive expansion of potential virulence genes in the genome of the oomycete fish pathogen Saprolegnia parasitica.</title>
        <authorList>
            <person name="Jiang R.H."/>
            <person name="de Bruijn I."/>
            <person name="Haas B.J."/>
            <person name="Belmonte R."/>
            <person name="Lobach L."/>
            <person name="Christie J."/>
            <person name="van den Ackerveken G."/>
            <person name="Bottin A."/>
            <person name="Bulone V."/>
            <person name="Diaz-Moreno S.M."/>
            <person name="Dumas B."/>
            <person name="Fan L."/>
            <person name="Gaulin E."/>
            <person name="Govers F."/>
            <person name="Grenville-Briggs L.J."/>
            <person name="Horner N.R."/>
            <person name="Levin J.Z."/>
            <person name="Mammella M."/>
            <person name="Meijer H.J."/>
            <person name="Morris P."/>
            <person name="Nusbaum C."/>
            <person name="Oome S."/>
            <person name="Phillips A.J."/>
            <person name="van Rooyen D."/>
            <person name="Rzeszutek E."/>
            <person name="Saraiva M."/>
            <person name="Secombes C.J."/>
            <person name="Seidl M.F."/>
            <person name="Snel B."/>
            <person name="Stassen J.H."/>
            <person name="Sykes S."/>
            <person name="Tripathy S."/>
            <person name="van den Berg H."/>
            <person name="Vega-Arreguin J.C."/>
            <person name="Wawra S."/>
            <person name="Young S.K."/>
            <person name="Zeng Q."/>
            <person name="Dieguez-Uribeondo J."/>
            <person name="Russ C."/>
            <person name="Tyler B.M."/>
            <person name="van West P."/>
        </authorList>
    </citation>
    <scope>NUCLEOTIDE SEQUENCE [LARGE SCALE GENOMIC DNA]</scope>
    <source>
        <strain evidence="5 6">CBS 223.65</strain>
    </source>
</reference>
<keyword evidence="6" id="KW-1185">Reference proteome</keyword>
<name>A0A067CS57_SAPPC</name>
<evidence type="ECO:0000259" key="4">
    <source>
        <dbReference type="PROSITE" id="PS51651"/>
    </source>
</evidence>
<evidence type="ECO:0000256" key="1">
    <source>
        <dbReference type="PROSITE-ProRule" id="PRU00983"/>
    </source>
</evidence>
<dbReference type="GO" id="GO:0007264">
    <property type="term" value="P:small GTPase-mediated signal transduction"/>
    <property type="evidence" value="ECO:0007669"/>
    <property type="project" value="InterPro"/>
</dbReference>
<dbReference type="InterPro" id="IPR035892">
    <property type="entry name" value="C2_domain_sf"/>
</dbReference>
<evidence type="ECO:0000256" key="2">
    <source>
        <dbReference type="SAM" id="MobiDB-lite"/>
    </source>
</evidence>
<dbReference type="EMBL" id="KK583193">
    <property type="protein sequence ID" value="KDO33333.1"/>
    <property type="molecule type" value="Genomic_DNA"/>
</dbReference>
<dbReference type="InterPro" id="IPR027357">
    <property type="entry name" value="DOCKER_dom"/>
</dbReference>
<dbReference type="Pfam" id="PF14429">
    <property type="entry name" value="DOCK-C2"/>
    <property type="match status" value="1"/>
</dbReference>
<evidence type="ECO:0000313" key="6">
    <source>
        <dbReference type="Proteomes" id="UP000030745"/>
    </source>
</evidence>
<dbReference type="PANTHER" id="PTHR23317">
    <property type="entry name" value="DEDICATOR OF CYTOKINESIS DOCK"/>
    <property type="match status" value="1"/>
</dbReference>
<dbReference type="Proteomes" id="UP000030745">
    <property type="component" value="Unassembled WGS sequence"/>
</dbReference>
<dbReference type="OMA" id="GRACISE"/>
<accession>A0A067CS57</accession>
<feature type="region of interest" description="Disordered" evidence="2">
    <location>
        <begin position="668"/>
        <end position="688"/>
    </location>
</feature>
<feature type="domain" description="C2 DOCK-type" evidence="3">
    <location>
        <begin position="43"/>
        <end position="201"/>
    </location>
</feature>
<dbReference type="RefSeq" id="XP_012196082.1">
    <property type="nucleotide sequence ID" value="XM_012340692.1"/>
</dbReference>
<dbReference type="Gene3D" id="1.20.58.740">
    <property type="match status" value="1"/>
</dbReference>
<feature type="region of interest" description="Disordered" evidence="2">
    <location>
        <begin position="561"/>
        <end position="584"/>
    </location>
</feature>
<protein>
    <recommendedName>
        <fullName evidence="7">C2 DOCK-type domain-containing protein</fullName>
    </recommendedName>
</protein>
<sequence length="1363" mass="150830">MHADEPKKDGCDHWCREVQPFCPPSAASVLGLTCSGPIAVSYMHVLFLYPLSIERFQHRNVLIKVQLIDQAANETPLPVFYNSHALSLSTEARCHVSYHAKTPSFEDEIKLALPAALTPSHSLRFSFYQVHCKKMPPGKASMDLFGLAHLPLLDKDGVVLDDMPHSLTVQSVDGDGKGMVFHCASRLLSSLYSPHKAIHACLAPMSPIPSVAALVARVEGLRTASDAAVRYHALRLSRCMTHLLRLEAPDVRQVAFYGLLSLLDKCGFTPYRKVTATSPTSVPNNAPSSAESSLVWQFIDVVFDDVSQEHAPVYLSIVAVWGVAMQRGKCDDTMLLESRKLALTHANVLLHLVLKSMALQWSSQRLPQTLAPAHEEALATLLHTLLNGVLEPDDGAVPALWLQAAIAAMVSVKDSAMLTHMTFPFLRMLVECEHFVAINTTSGHRLARDWLAQLLFTSLLRILDEQKEDKIKSHAVGIFRRLFVAQAHMAPTASERIALMYLPVLPYLLALTAPGKLLSLRDVDADDESTTSDVLKREVLVCLAYCLGHLAEADRKWFWKPRGPTDTPSPTVASEKARKPQHQRKVGTLMRGRMDGFTTPTEYDDALEAHVTSGMTALRQLIECFLADGVPWQQILSPETLEHGTRMSLLDIEVSMKSRHTNARLLQSRRSDAKEVRAPGATHRSLPRNWGKNYMAQRKGSMDPKAKEEGEAPASDFDACAKYLSEALVETVLTTSQAMILEFAAILDIPGRALRPNGTSELSVTSQAMRLLEAVVDLWYLLLSRIGHVHFENDLLAQVLLYIIEFLQRFQRSLFAESARRLMITEAWCDRVYHLATTSSEAIAVLAASLLCELCRTSFDQVGSFMPVKHALVSVVAKQLHHLPALRTAIERLQATKCGDGIFRVHFHAFLHLLLRLHDAWAGLHESMKGTSIGSPEGLEDAVSTLLEDMSPDWLPDVHRQLLEALAQYHFARGEYAEASHCHLMLVAHERPLPSLAFCLEHWKAAKDLAEKANLPEMALSIAETMLRRLQSDQCYDEMGHVLQSMLHIVAQLSTPADATPVARFFVVTLLDDGAVLAEYICKRSAFCHISDVVAGLEAALSYELQRKVTSVALKTDADRRLLLKVTPVDASASNTRTEFVLNTPFTRNANQAAYDKNQFVRRTILRVGEPFPWLSTRQRVIAKHEVVRCPIENAADDILRRTTALDRVLEQTSRGRPVDVKALTHLLKGSINTEVNGGAPEVIAQFLSASAHGTLLNGQGHVMDGAEEKRHMADLRLALLTFLRAALQVLSISRDAFRRAAEPDADVLALAPLQSEFEKGFVAIVECLAATYSAPSDEIVSLQQAMAYKLGHGPRPSQVVLS</sequence>
<comment type="similarity">
    <text evidence="1">Belongs to the DOCK family.</text>
</comment>
<evidence type="ECO:0008006" key="7">
    <source>
        <dbReference type="Google" id="ProtNLM"/>
    </source>
</evidence>
<dbReference type="OrthoDB" id="47328at2759"/>
<feature type="domain" description="DOCKER" evidence="4">
    <location>
        <begin position="905"/>
        <end position="1338"/>
    </location>
</feature>
<dbReference type="STRING" id="695850.A0A067CS57"/>
<dbReference type="CDD" id="cd08679">
    <property type="entry name" value="C2_DOCK180_related"/>
    <property type="match status" value="1"/>
</dbReference>
<dbReference type="VEuPathDB" id="FungiDB:SPRG_02141"/>
<dbReference type="GO" id="GO:0005085">
    <property type="term" value="F:guanyl-nucleotide exchange factor activity"/>
    <property type="evidence" value="ECO:0007669"/>
    <property type="project" value="InterPro"/>
</dbReference>
<dbReference type="PANTHER" id="PTHR23317:SF76">
    <property type="entry name" value="LD20667P"/>
    <property type="match status" value="1"/>
</dbReference>
<evidence type="ECO:0000313" key="5">
    <source>
        <dbReference type="EMBL" id="KDO33333.1"/>
    </source>
</evidence>
<proteinExistence type="inferred from homology"/>
<dbReference type="KEGG" id="spar:SPRG_02141"/>
<dbReference type="PROSITE" id="PS51651">
    <property type="entry name" value="DOCKER"/>
    <property type="match status" value="1"/>
</dbReference>
<dbReference type="InterPro" id="IPR026791">
    <property type="entry name" value="DOCK"/>
</dbReference>
<organism evidence="5 6">
    <name type="scientific">Saprolegnia parasitica (strain CBS 223.65)</name>
    <dbReference type="NCBI Taxonomy" id="695850"/>
    <lineage>
        <taxon>Eukaryota</taxon>
        <taxon>Sar</taxon>
        <taxon>Stramenopiles</taxon>
        <taxon>Oomycota</taxon>
        <taxon>Saprolegniomycetes</taxon>
        <taxon>Saprolegniales</taxon>
        <taxon>Saprolegniaceae</taxon>
        <taxon>Saprolegnia</taxon>
    </lineage>
</organism>
<dbReference type="Gene3D" id="2.60.40.150">
    <property type="entry name" value="C2 domain"/>
    <property type="match status" value="1"/>
</dbReference>
<gene>
    <name evidence="5" type="ORF">SPRG_02141</name>
</gene>
<dbReference type="PROSITE" id="PS51650">
    <property type="entry name" value="C2_DOCK"/>
    <property type="match status" value="1"/>
</dbReference>